<keyword evidence="2" id="KW-1185">Reference proteome</keyword>
<accession>A0ACC1DGU3</accession>
<comment type="caution">
    <text evidence="1">The sequence shown here is derived from an EMBL/GenBank/DDBJ whole genome shotgun (WGS) entry which is preliminary data.</text>
</comment>
<reference evidence="1 2" key="1">
    <citation type="journal article" date="2021" name="Front. Genet.">
        <title>Chromosome-Level Genome Assembly Reveals Significant Gene Expansion in the Toll and IMD Signaling Pathways of Dendrolimus kikuchii.</title>
        <authorList>
            <person name="Zhou J."/>
            <person name="Wu P."/>
            <person name="Xiong Z."/>
            <person name="Liu N."/>
            <person name="Zhao N."/>
            <person name="Ji M."/>
            <person name="Qiu Y."/>
            <person name="Yang B."/>
        </authorList>
    </citation>
    <scope>NUCLEOTIDE SEQUENCE [LARGE SCALE GENOMIC DNA]</scope>
    <source>
        <strain evidence="1">Ann1</strain>
    </source>
</reference>
<gene>
    <name evidence="1" type="ORF">K1T71_001083</name>
</gene>
<proteinExistence type="predicted"/>
<name>A0ACC1DGU3_9NEOP</name>
<dbReference type="EMBL" id="CM034388">
    <property type="protein sequence ID" value="KAJ0183107.1"/>
    <property type="molecule type" value="Genomic_DNA"/>
</dbReference>
<evidence type="ECO:0000313" key="1">
    <source>
        <dbReference type="EMBL" id="KAJ0183107.1"/>
    </source>
</evidence>
<organism evidence="1 2">
    <name type="scientific">Dendrolimus kikuchii</name>
    <dbReference type="NCBI Taxonomy" id="765133"/>
    <lineage>
        <taxon>Eukaryota</taxon>
        <taxon>Metazoa</taxon>
        <taxon>Ecdysozoa</taxon>
        <taxon>Arthropoda</taxon>
        <taxon>Hexapoda</taxon>
        <taxon>Insecta</taxon>
        <taxon>Pterygota</taxon>
        <taxon>Neoptera</taxon>
        <taxon>Endopterygota</taxon>
        <taxon>Lepidoptera</taxon>
        <taxon>Glossata</taxon>
        <taxon>Ditrysia</taxon>
        <taxon>Bombycoidea</taxon>
        <taxon>Lasiocampidae</taxon>
        <taxon>Dendrolimus</taxon>
    </lineage>
</organism>
<sequence>MYPTTLRTYKSKKDTVGALDHKDVLLCIDKKSSAFDAFYIQNIKQTKRELSCVSTYNQHGAVSKKVRKRKLVKRVVKDIEPSPEKLSSKSTFLTPDKSIRVNKALDPFDMLLNSSPSCRDETEPTSENLDLIQPKVGSKKYSRKKPVKGKKLHKYSSSEFSGSEKENSNNKNKIQDTTDIQSYELIVEKDSNRPKIFDGSVSSIINNLPCLNKQNLSPVFKTPIKYRRNRLTNSIHSPILKTSPLCSTPFKEKYRGQSIFRFSPIIGMSSKPNVSILVDKDINANVFPIEDEAMANINTTPVVLTEANESIKFDSKKYPTKVDFFKYCDNDSNVQELGDNNLIPKMREKLKTNNEITSNTLNIDKTEQEDPYKSLQTINSFANDSKNYSNLNETKICSIHNTENEPFMGFSRISDTDVLNHPCVLGNIIKVYNKNLVYDNEMGNYKNGSFVSIKNKTSIENNFSHYENVNDHRNNIAKNLESRILCISNNSMNCNEVNDHNTPSDDTSYDTCENDSEDHEIKKPVVLIKKLNDSIVFKYYNINIKSDKSHDSKNLTEKFSYSESNDSKPSSENNVSNLENNVSPDNANGHIHRLCEDDELYNNTIDEINYSYKSNESKFNATKYMNISRYSKLSHCDTDKETISSHESHVSDSKSSESISESNGSYTSQSNSSKDISESIESNLSYQLSINDNDTYIESDNDLKSFDENKCVNFVTTRRRNRANSSLYMSMYSNSAESNSLSISKECEKTVLSNKNSLEKDSCADNSFSRSSLNRAYNKNQGPLKTFNSNKCTKRSSIKARNLRKSRLSNTKNQSVISRESPESTDQTSYESEDDCSVTLYKIAPNNPVYNETLEIDDLSTINESVQSFGKVDVDVVDTTKVISDSDIITITETDSDDVNTNTTSDMLESKQSSVNKSDKSNISSVSESELKDKVSEIIVHSNKSRKTNTYRQFNDRKSGMTTRTSLKLLNDSNKMRSSKIFTMNDWETRQGIVLQPGKKWERSLSIYRRMSMMGDFDVSLLDEDCEKKGRKYRESVINTMEMQDCRASLHNESFNSRKSIFMSKRNHSNISIIKDPDNSKESLSSTSVFQELQAFSTPLFFNKALEAKCMHLSLQYTGFLNDECDDTIIELSKLSLADADHEVTVLGLHEKPERGSTAQDYVLRRCNQTDTILFDECYPDTALKNCHKIGEGVYGEVFLWRDRDGRARVMKIVPVAGSVKVNGEHQKDFQEIISEIVIAMELSALRSPIAAIDRHFEDGKEVDALDLHDLENATDVFNEVLAVRCVYGSYPSRLLDLWELYDECKGSENDNPAILPVDQQYIVLELANAGQDLESYQFNNAEQAHALFLQVAFGLAVGEEAYQFEHRDLHWGNVLIAPTDQKYASFVLRGRCHRVARCGVAATIIDYSLSRLSCPLGAGGDTAALYNDLATDDGLFDAVGDYQFEVYRLMRDKLGNDWKNFEPYTNILWLHYTVDKMITALRYKRVNTKIHKHYIGKLKGIKGRLLTYKSAVQFVLTDNEY</sequence>
<dbReference type="Proteomes" id="UP000824533">
    <property type="component" value="Linkage Group LG02"/>
</dbReference>
<protein>
    <submittedName>
        <fullName evidence="1">Uncharacterized protein</fullName>
    </submittedName>
</protein>
<evidence type="ECO:0000313" key="2">
    <source>
        <dbReference type="Proteomes" id="UP000824533"/>
    </source>
</evidence>